<gene>
    <name evidence="1" type="ORF">HORIV_11840</name>
</gene>
<organism evidence="1 2">
    <name type="scientific">Vreelandella olivaria</name>
    <dbReference type="NCBI Taxonomy" id="390919"/>
    <lineage>
        <taxon>Bacteria</taxon>
        <taxon>Pseudomonadati</taxon>
        <taxon>Pseudomonadota</taxon>
        <taxon>Gammaproteobacteria</taxon>
        <taxon>Oceanospirillales</taxon>
        <taxon>Halomonadaceae</taxon>
        <taxon>Vreelandella</taxon>
    </lineage>
</organism>
<name>A0ABN5WV23_9GAMM</name>
<sequence>MRQCCTTTVKDNEGNELKPNLVYLACPEQIKTRFLDEVMSQMIGLPIEVRPYDGVQIINDIRDYKPELLENFFQWVKS</sequence>
<proteinExistence type="predicted"/>
<dbReference type="EMBL" id="AP019416">
    <property type="protein sequence ID" value="BBI48763.1"/>
    <property type="molecule type" value="Genomic_DNA"/>
</dbReference>
<evidence type="ECO:0000313" key="1">
    <source>
        <dbReference type="EMBL" id="BBI48763.1"/>
    </source>
</evidence>
<protein>
    <submittedName>
        <fullName evidence="1">Uncharacterized protein</fullName>
    </submittedName>
</protein>
<accession>A0ABN5WV23</accession>
<reference evidence="2" key="1">
    <citation type="journal article" date="2019" name="Microbiol. Resour. Announc.">
        <title>Complete Genome Sequence of Halomonas olivaria, a Moderately Halophilic Bacterium Isolated from Olive Processing Effluents, Obtained by Nanopore Sequencing.</title>
        <authorList>
            <person name="Nagata S."/>
            <person name="Ii K.M."/>
            <person name="Tsukimi T."/>
            <person name="Miura M.C."/>
            <person name="Galipon J."/>
            <person name="Arakawa K."/>
        </authorList>
    </citation>
    <scope>NUCLEOTIDE SEQUENCE [LARGE SCALE GENOMIC DNA]</scope>
    <source>
        <strain evidence="2">TYRC17</strain>
    </source>
</reference>
<dbReference type="Proteomes" id="UP000289555">
    <property type="component" value="Chromosome"/>
</dbReference>
<keyword evidence="2" id="KW-1185">Reference proteome</keyword>
<evidence type="ECO:0000313" key="2">
    <source>
        <dbReference type="Proteomes" id="UP000289555"/>
    </source>
</evidence>